<reference evidence="1" key="1">
    <citation type="submission" date="2019-04" db="EMBL/GenBank/DDBJ databases">
        <title>Evolution of Biomass-Degrading Anaerobic Consortia Revealed by Metagenomics.</title>
        <authorList>
            <person name="Peng X."/>
        </authorList>
    </citation>
    <scope>NUCLEOTIDE SEQUENCE</scope>
    <source>
        <strain evidence="1">SIG13</strain>
    </source>
</reference>
<dbReference type="EMBL" id="SUTF01000006">
    <property type="protein sequence ID" value="MBE6510719.1"/>
    <property type="molecule type" value="Genomic_DNA"/>
</dbReference>
<dbReference type="InterPro" id="IPR011991">
    <property type="entry name" value="ArsR-like_HTH"/>
</dbReference>
<evidence type="ECO:0000313" key="1">
    <source>
        <dbReference type="EMBL" id="MBE6510719.1"/>
    </source>
</evidence>
<dbReference type="Pfam" id="PF12840">
    <property type="entry name" value="HTH_20"/>
    <property type="match status" value="1"/>
</dbReference>
<dbReference type="SUPFAM" id="SSF46785">
    <property type="entry name" value="Winged helix' DNA-binding domain"/>
    <property type="match status" value="1"/>
</dbReference>
<dbReference type="AlphaFoldDB" id="A0A8T3VSZ5"/>
<dbReference type="InterPro" id="IPR036390">
    <property type="entry name" value="WH_DNA-bd_sf"/>
</dbReference>
<dbReference type="CDD" id="cd00090">
    <property type="entry name" value="HTH_ARSR"/>
    <property type="match status" value="1"/>
</dbReference>
<organism evidence="1 2">
    <name type="scientific">Methanobrevibacter millerae</name>
    <dbReference type="NCBI Taxonomy" id="230361"/>
    <lineage>
        <taxon>Archaea</taxon>
        <taxon>Methanobacteriati</taxon>
        <taxon>Methanobacteriota</taxon>
        <taxon>Methanomada group</taxon>
        <taxon>Methanobacteria</taxon>
        <taxon>Methanobacteriales</taxon>
        <taxon>Methanobacteriaceae</taxon>
        <taxon>Methanobrevibacter</taxon>
    </lineage>
</organism>
<dbReference type="Proteomes" id="UP000713479">
    <property type="component" value="Unassembled WGS sequence"/>
</dbReference>
<proteinExistence type="predicted"/>
<protein>
    <submittedName>
        <fullName evidence="1">Winged helix-turn-helix transcriptional regulator</fullName>
    </submittedName>
</protein>
<evidence type="ECO:0000313" key="2">
    <source>
        <dbReference type="Proteomes" id="UP000713479"/>
    </source>
</evidence>
<accession>A0A8T3VSZ5</accession>
<name>A0A8T3VSZ5_9EURY</name>
<sequence>MTSDDKSKAAINLKILLLQRKGGRTSARIIEKLLERPYNPNQIAELLGVSYNTAYYHMQIMKKYGLIEKKTNNYGSLYEPTDALLSQKELFYKLKELI</sequence>
<comment type="caution">
    <text evidence="1">The sequence shown here is derived from an EMBL/GenBank/DDBJ whole genome shotgun (WGS) entry which is preliminary data.</text>
</comment>
<dbReference type="InterPro" id="IPR036388">
    <property type="entry name" value="WH-like_DNA-bd_sf"/>
</dbReference>
<gene>
    <name evidence="1" type="ORF">E7Z74_05585</name>
</gene>
<dbReference type="Gene3D" id="1.10.10.10">
    <property type="entry name" value="Winged helix-like DNA-binding domain superfamily/Winged helix DNA-binding domain"/>
    <property type="match status" value="1"/>
</dbReference>